<keyword evidence="5" id="KW-0808">Transferase</keyword>
<organism evidence="5 6">
    <name type="scientific">Salegentibacter salinarum</name>
    <dbReference type="NCBI Taxonomy" id="447422"/>
    <lineage>
        <taxon>Bacteria</taxon>
        <taxon>Pseudomonadati</taxon>
        <taxon>Bacteroidota</taxon>
        <taxon>Flavobacteriia</taxon>
        <taxon>Flavobacteriales</taxon>
        <taxon>Flavobacteriaceae</taxon>
        <taxon>Salegentibacter</taxon>
    </lineage>
</organism>
<evidence type="ECO:0000256" key="1">
    <source>
        <dbReference type="ARBA" id="ARBA00037999"/>
    </source>
</evidence>
<keyword evidence="6" id="KW-1185">Reference proteome</keyword>
<evidence type="ECO:0000313" key="5">
    <source>
        <dbReference type="EMBL" id="PKD19469.1"/>
    </source>
</evidence>
<dbReference type="GO" id="GO:0030170">
    <property type="term" value="F:pyridoxal phosphate binding"/>
    <property type="evidence" value="ECO:0007669"/>
    <property type="project" value="TreeGrafter"/>
</dbReference>
<dbReference type="Gene3D" id="3.40.640.10">
    <property type="entry name" value="Type I PLP-dependent aspartate aminotransferase-like (Major domain)"/>
    <property type="match status" value="1"/>
</dbReference>
<dbReference type="GO" id="GO:0000271">
    <property type="term" value="P:polysaccharide biosynthetic process"/>
    <property type="evidence" value="ECO:0007669"/>
    <property type="project" value="TreeGrafter"/>
</dbReference>
<dbReference type="InterPro" id="IPR015424">
    <property type="entry name" value="PyrdxlP-dep_Trfase"/>
</dbReference>
<dbReference type="InterPro" id="IPR012749">
    <property type="entry name" value="WecE-like"/>
</dbReference>
<evidence type="ECO:0000256" key="2">
    <source>
        <dbReference type="PIRSR" id="PIRSR000390-1"/>
    </source>
</evidence>
<feature type="modified residue" description="N6-(pyridoxal phosphate)lysine" evidence="3">
    <location>
        <position position="187"/>
    </location>
</feature>
<dbReference type="NCBIfam" id="NF008687">
    <property type="entry name" value="PRK11706.1"/>
    <property type="match status" value="1"/>
</dbReference>
<dbReference type="STRING" id="447422.SAMN05660903_03256"/>
<dbReference type="InterPro" id="IPR015421">
    <property type="entry name" value="PyrdxlP-dep_Trfase_major"/>
</dbReference>
<comment type="caution">
    <text evidence="5">The sequence shown here is derived from an EMBL/GenBank/DDBJ whole genome shotgun (WGS) entry which is preliminary data.</text>
</comment>
<dbReference type="CDD" id="cd00616">
    <property type="entry name" value="AHBA_syn"/>
    <property type="match status" value="1"/>
</dbReference>
<evidence type="ECO:0000256" key="4">
    <source>
        <dbReference type="RuleBase" id="RU004508"/>
    </source>
</evidence>
<dbReference type="SUPFAM" id="SSF53383">
    <property type="entry name" value="PLP-dependent transferases"/>
    <property type="match status" value="1"/>
</dbReference>
<dbReference type="NCBIfam" id="TIGR02379">
    <property type="entry name" value="ECA_wecE"/>
    <property type="match status" value="1"/>
</dbReference>
<dbReference type="PANTHER" id="PTHR30244:SF34">
    <property type="entry name" value="DTDP-4-AMINO-4,6-DIDEOXYGALACTOSE TRANSAMINASE"/>
    <property type="match status" value="1"/>
</dbReference>
<proteinExistence type="inferred from homology"/>
<dbReference type="InterPro" id="IPR000653">
    <property type="entry name" value="DegT/StrS_aminotransferase"/>
</dbReference>
<evidence type="ECO:0000313" key="6">
    <source>
        <dbReference type="Proteomes" id="UP000232673"/>
    </source>
</evidence>
<reference evidence="5 6" key="1">
    <citation type="submission" date="2015-10" db="EMBL/GenBank/DDBJ databases">
        <title>Draft genome sequence of Salegentibacter salinarum KCTC 12975.</title>
        <authorList>
            <person name="Lin W."/>
            <person name="Zheng Q."/>
        </authorList>
    </citation>
    <scope>NUCLEOTIDE SEQUENCE [LARGE SCALE GENOMIC DNA]</scope>
    <source>
        <strain evidence="5 6">KCTC 12975</strain>
    </source>
</reference>
<dbReference type="Pfam" id="PF01041">
    <property type="entry name" value="DegT_DnrJ_EryC1"/>
    <property type="match status" value="1"/>
</dbReference>
<feature type="active site" description="Proton acceptor" evidence="2">
    <location>
        <position position="187"/>
    </location>
</feature>
<comment type="similarity">
    <text evidence="1 4">Belongs to the DegT/DnrJ/EryC1 family.</text>
</comment>
<sequence length="399" mass="45660">MKIPFNKPYMTGKEAHYMYDAVHTGKISGNGKYTKKCQKYLKELFGFGKCLLTTSCTDALEMAAILIDIKPGDEVIMPSYTFVSTSNAFILRGAKIIFADSRKDHPGMDEDSLEDLITERTKAIVPVHYAGVACHMDKIMDLADRYNLFVIEDAAQAIDSYYTGRNGIKKALGSIGHLAAFSFHETKNIISGEGGMLAINDLHFAERAEIIWEKGTNRSAFFRGEVDKYGWVDIGSSFLPSDIIAAFLYAQVENIENIQCKRKELWNNYNNSFCGILDKVNKVQLPFVPEYASNNAHMYYLICSNAREREKLIDHLKTDGILAVFHYLSLHKSKFYEDKYEGEKLEVSESYSDYLVRLPLFYELTEMEQDKIIKSVLEFYNTYSIEEDNTHSLRRKVYK</sequence>
<dbReference type="GO" id="GO:0019180">
    <property type="term" value="F:dTDP-4-amino-4,6-dideoxygalactose transaminase activity"/>
    <property type="evidence" value="ECO:0007669"/>
    <property type="project" value="TreeGrafter"/>
</dbReference>
<dbReference type="FunFam" id="3.40.640.10:FF:000037">
    <property type="entry name" value="dTDP-4-amino-4,6-dideoxygalactose transaminase"/>
    <property type="match status" value="1"/>
</dbReference>
<keyword evidence="3 4" id="KW-0663">Pyridoxal phosphate</keyword>
<protein>
    <submittedName>
        <fullName evidence="5">TDP-4-oxo-6-deoxy-D-glucose aminotransferase</fullName>
    </submittedName>
</protein>
<dbReference type="Proteomes" id="UP000232673">
    <property type="component" value="Unassembled WGS sequence"/>
</dbReference>
<name>A0A2N0TXL1_9FLAO</name>
<dbReference type="AlphaFoldDB" id="A0A2N0TXL1"/>
<dbReference type="PANTHER" id="PTHR30244">
    <property type="entry name" value="TRANSAMINASE"/>
    <property type="match status" value="1"/>
</dbReference>
<dbReference type="EMBL" id="LKTS01000013">
    <property type="protein sequence ID" value="PKD19469.1"/>
    <property type="molecule type" value="Genomic_DNA"/>
</dbReference>
<accession>A0A2N0TXL1</accession>
<keyword evidence="5" id="KW-0032">Aminotransferase</keyword>
<dbReference type="RefSeq" id="WP_079714249.1">
    <property type="nucleotide sequence ID" value="NZ_FUZC01000017.1"/>
</dbReference>
<gene>
    <name evidence="5" type="ORF">APR41_16035</name>
</gene>
<dbReference type="PIRSF" id="PIRSF000390">
    <property type="entry name" value="PLP_StrS"/>
    <property type="match status" value="1"/>
</dbReference>
<evidence type="ECO:0000256" key="3">
    <source>
        <dbReference type="PIRSR" id="PIRSR000390-2"/>
    </source>
</evidence>
<dbReference type="OrthoDB" id="9810913at2"/>